<keyword evidence="2" id="KW-1185">Reference proteome</keyword>
<comment type="caution">
    <text evidence="1">The sequence shown here is derived from an EMBL/GenBank/DDBJ whole genome shotgun (WGS) entry which is preliminary data.</text>
</comment>
<sequence length="126" mass="14017">MIVRSFEDIAGSDHDVAWGNGQSRRLLLAKDGMGFAVADTLVLAGTQSLLEYKNHFEACYCLSGEGEIEDMDGNRHVIKPGVIYALDKNDKHYLRAKTDLRLVSIFNPPIQGHERHSLRPGESSAY</sequence>
<protein>
    <submittedName>
        <fullName evidence="1">Ectoine synthase</fullName>
    </submittedName>
</protein>
<organism evidence="1 2">
    <name type="scientific">Taklimakanibacter albus</name>
    <dbReference type="NCBI Taxonomy" id="2800327"/>
    <lineage>
        <taxon>Bacteria</taxon>
        <taxon>Pseudomonadati</taxon>
        <taxon>Pseudomonadota</taxon>
        <taxon>Alphaproteobacteria</taxon>
        <taxon>Hyphomicrobiales</taxon>
        <taxon>Aestuariivirgaceae</taxon>
        <taxon>Taklimakanibacter</taxon>
    </lineage>
</organism>
<name>A0ACC5RAS5_9HYPH</name>
<proteinExistence type="predicted"/>
<evidence type="ECO:0000313" key="2">
    <source>
        <dbReference type="Proteomes" id="UP000616151"/>
    </source>
</evidence>
<reference evidence="1" key="1">
    <citation type="submission" date="2021-01" db="EMBL/GenBank/DDBJ databases">
        <authorList>
            <person name="Sun Q."/>
        </authorList>
    </citation>
    <scope>NUCLEOTIDE SEQUENCE</scope>
    <source>
        <strain evidence="1">YIM B02566</strain>
    </source>
</reference>
<evidence type="ECO:0000313" key="1">
    <source>
        <dbReference type="EMBL" id="MBK1869715.1"/>
    </source>
</evidence>
<accession>A0ACC5RAS5</accession>
<gene>
    <name evidence="1" type="ORF">JHL16_25360</name>
</gene>
<dbReference type="EMBL" id="JAENHL010000008">
    <property type="protein sequence ID" value="MBK1869715.1"/>
    <property type="molecule type" value="Genomic_DNA"/>
</dbReference>
<dbReference type="Proteomes" id="UP000616151">
    <property type="component" value="Unassembled WGS sequence"/>
</dbReference>